<comment type="caution">
    <text evidence="2">The sequence shown here is derived from an EMBL/GenBank/DDBJ whole genome shotgun (WGS) entry which is preliminary data.</text>
</comment>
<name>A0A6B0SHH2_9EURY</name>
<dbReference type="Pfam" id="PF12679">
    <property type="entry name" value="ABC2_membrane_2"/>
    <property type="match status" value="1"/>
</dbReference>
<feature type="transmembrane region" description="Helical" evidence="1">
    <location>
        <begin position="12"/>
        <end position="34"/>
    </location>
</feature>
<dbReference type="OrthoDB" id="204776at2157"/>
<keyword evidence="1" id="KW-0472">Membrane</keyword>
<dbReference type="AlphaFoldDB" id="A0A6B0SHH2"/>
<keyword evidence="1" id="KW-1133">Transmembrane helix</keyword>
<dbReference type="GO" id="GO:0005886">
    <property type="term" value="C:plasma membrane"/>
    <property type="evidence" value="ECO:0007669"/>
    <property type="project" value="UniProtKB-SubCell"/>
</dbReference>
<sequence length="261" mass="28263">MLETTRYEISRRVRGTTILTVGVSLYVAFIVWYFSLLDPSAYEQIAESLPPAMLDAFGMQSIGSIEGWLGGQIYTFLWLLGLGIYFAYASAAVIAGDIESDRMDLLLSFPVSRSQLLVEKFAALLLPLIALNVVVGGVTYGLVLAIGETIDPMHLALAHLLSIPYLLVCAAIGTVLSVLADRSAVAERAAIGLIFVLWLVESAVGAAEDFAWIQNLSPTHYYAPTPVLIDGSYELMDTGILVAAFLGLLVASQVLFQRRDI</sequence>
<dbReference type="RefSeq" id="WP_159525560.1">
    <property type="nucleotide sequence ID" value="NZ_WUUU01000023.1"/>
</dbReference>
<gene>
    <name evidence="2" type="ORF">GRX66_05045</name>
</gene>
<keyword evidence="3" id="KW-1185">Reference proteome</keyword>
<feature type="transmembrane region" description="Helical" evidence="1">
    <location>
        <begin position="155"/>
        <end position="179"/>
    </location>
</feature>
<reference evidence="2 3" key="1">
    <citation type="submission" date="2019-12" db="EMBL/GenBank/DDBJ databases">
        <title>Isolation and characterization of three novel carbon monoxide-oxidizing members of Halobacteria from salione crusts and soils.</title>
        <authorList>
            <person name="Myers M.R."/>
            <person name="King G.M."/>
        </authorList>
    </citation>
    <scope>NUCLEOTIDE SEQUENCE [LARGE SCALE GENOMIC DNA]</scope>
    <source>
        <strain evidence="2 3">PCN9</strain>
    </source>
</reference>
<dbReference type="PANTHER" id="PTHR37305">
    <property type="entry name" value="INTEGRAL MEMBRANE PROTEIN-RELATED"/>
    <property type="match status" value="1"/>
</dbReference>
<organism evidence="2 3">
    <name type="scientific">Halobacterium bonnevillei</name>
    <dbReference type="NCBI Taxonomy" id="2692200"/>
    <lineage>
        <taxon>Archaea</taxon>
        <taxon>Methanobacteriati</taxon>
        <taxon>Methanobacteriota</taxon>
        <taxon>Stenosarchaea group</taxon>
        <taxon>Halobacteria</taxon>
        <taxon>Halobacteriales</taxon>
        <taxon>Halobacteriaceae</taxon>
        <taxon>Halobacterium</taxon>
    </lineage>
</organism>
<feature type="transmembrane region" description="Helical" evidence="1">
    <location>
        <begin position="76"/>
        <end position="96"/>
    </location>
</feature>
<evidence type="ECO:0000256" key="1">
    <source>
        <dbReference type="SAM" id="Phobius"/>
    </source>
</evidence>
<proteinExistence type="predicted"/>
<accession>A0A6B0SHH2</accession>
<evidence type="ECO:0000313" key="2">
    <source>
        <dbReference type="EMBL" id="MXR19996.1"/>
    </source>
</evidence>
<keyword evidence="1" id="KW-0812">Transmembrane</keyword>
<evidence type="ECO:0000313" key="3">
    <source>
        <dbReference type="Proteomes" id="UP000471521"/>
    </source>
</evidence>
<feature type="transmembrane region" description="Helical" evidence="1">
    <location>
        <begin position="191"/>
        <end position="213"/>
    </location>
</feature>
<dbReference type="Proteomes" id="UP000471521">
    <property type="component" value="Unassembled WGS sequence"/>
</dbReference>
<dbReference type="EMBL" id="WUUU01000023">
    <property type="protein sequence ID" value="MXR19996.1"/>
    <property type="molecule type" value="Genomic_DNA"/>
</dbReference>
<feature type="transmembrane region" description="Helical" evidence="1">
    <location>
        <begin position="233"/>
        <end position="256"/>
    </location>
</feature>
<feature type="transmembrane region" description="Helical" evidence="1">
    <location>
        <begin position="117"/>
        <end position="143"/>
    </location>
</feature>
<protein>
    <submittedName>
        <fullName evidence="2">ABC transporter permease subunit</fullName>
    </submittedName>
</protein>
<dbReference type="GO" id="GO:0140359">
    <property type="term" value="F:ABC-type transporter activity"/>
    <property type="evidence" value="ECO:0007669"/>
    <property type="project" value="InterPro"/>
</dbReference>
<dbReference type="PANTHER" id="PTHR37305:SF1">
    <property type="entry name" value="MEMBRANE PROTEIN"/>
    <property type="match status" value="1"/>
</dbReference>